<evidence type="ECO:0000256" key="1">
    <source>
        <dbReference type="SAM" id="SignalP"/>
    </source>
</evidence>
<dbReference type="Proteomes" id="UP000799750">
    <property type="component" value="Unassembled WGS sequence"/>
</dbReference>
<evidence type="ECO:0000313" key="3">
    <source>
        <dbReference type="Proteomes" id="UP000799750"/>
    </source>
</evidence>
<dbReference type="EMBL" id="MU004182">
    <property type="protein sequence ID" value="KAF2500897.1"/>
    <property type="molecule type" value="Genomic_DNA"/>
</dbReference>
<gene>
    <name evidence="2" type="ORF">BU16DRAFT_598636</name>
</gene>
<accession>A0A6A6RBS4</accession>
<evidence type="ECO:0000313" key="2">
    <source>
        <dbReference type="EMBL" id="KAF2500897.1"/>
    </source>
</evidence>
<reference evidence="2" key="1">
    <citation type="journal article" date="2020" name="Stud. Mycol.">
        <title>101 Dothideomycetes genomes: a test case for predicting lifestyles and emergence of pathogens.</title>
        <authorList>
            <person name="Haridas S."/>
            <person name="Albert R."/>
            <person name="Binder M."/>
            <person name="Bloem J."/>
            <person name="Labutti K."/>
            <person name="Salamov A."/>
            <person name="Andreopoulos B."/>
            <person name="Baker S."/>
            <person name="Barry K."/>
            <person name="Bills G."/>
            <person name="Bluhm B."/>
            <person name="Cannon C."/>
            <person name="Castanera R."/>
            <person name="Culley D."/>
            <person name="Daum C."/>
            <person name="Ezra D."/>
            <person name="Gonzalez J."/>
            <person name="Henrissat B."/>
            <person name="Kuo A."/>
            <person name="Liang C."/>
            <person name="Lipzen A."/>
            <person name="Lutzoni F."/>
            <person name="Magnuson J."/>
            <person name="Mondo S."/>
            <person name="Nolan M."/>
            <person name="Ohm R."/>
            <person name="Pangilinan J."/>
            <person name="Park H.-J."/>
            <person name="Ramirez L."/>
            <person name="Alfaro M."/>
            <person name="Sun H."/>
            <person name="Tritt A."/>
            <person name="Yoshinaga Y."/>
            <person name="Zwiers L.-H."/>
            <person name="Turgeon B."/>
            <person name="Goodwin S."/>
            <person name="Spatafora J."/>
            <person name="Crous P."/>
            <person name="Grigoriev I."/>
        </authorList>
    </citation>
    <scope>NUCLEOTIDE SEQUENCE</scope>
    <source>
        <strain evidence="2">CBS 269.34</strain>
    </source>
</reference>
<feature type="signal peptide" evidence="1">
    <location>
        <begin position="1"/>
        <end position="23"/>
    </location>
</feature>
<sequence>MHHHSPLFLLGLLLSLFTTFVSTMSCSNDWSDEPFLLPSYGSHENRLALECTSREPPTHEPGPFDSLYVLWAYIATRLPTTVVHLRITVPALVTYVLGPTWRAQLAESGGRILKQPGGN</sequence>
<proteinExistence type="predicted"/>
<dbReference type="OrthoDB" id="3794999at2759"/>
<keyword evidence="3" id="KW-1185">Reference proteome</keyword>
<dbReference type="AlphaFoldDB" id="A0A6A6RBS4"/>
<name>A0A6A6RBS4_9PEZI</name>
<organism evidence="2 3">
    <name type="scientific">Lophium mytilinum</name>
    <dbReference type="NCBI Taxonomy" id="390894"/>
    <lineage>
        <taxon>Eukaryota</taxon>
        <taxon>Fungi</taxon>
        <taxon>Dikarya</taxon>
        <taxon>Ascomycota</taxon>
        <taxon>Pezizomycotina</taxon>
        <taxon>Dothideomycetes</taxon>
        <taxon>Pleosporomycetidae</taxon>
        <taxon>Mytilinidiales</taxon>
        <taxon>Mytilinidiaceae</taxon>
        <taxon>Lophium</taxon>
    </lineage>
</organism>
<protein>
    <submittedName>
        <fullName evidence="2">Uncharacterized protein</fullName>
    </submittedName>
</protein>
<keyword evidence="1" id="KW-0732">Signal</keyword>
<feature type="chain" id="PRO_5025375351" evidence="1">
    <location>
        <begin position="24"/>
        <end position="119"/>
    </location>
</feature>